<evidence type="ECO:0000313" key="2">
    <source>
        <dbReference type="EMBL" id="KAF1816706.1"/>
    </source>
</evidence>
<protein>
    <submittedName>
        <fullName evidence="2 4">Uncharacterized protein</fullName>
    </submittedName>
</protein>
<dbReference type="RefSeq" id="XP_033538337.1">
    <property type="nucleotide sequence ID" value="XM_033673805.1"/>
</dbReference>
<evidence type="ECO:0000313" key="3">
    <source>
        <dbReference type="Proteomes" id="UP000504638"/>
    </source>
</evidence>
<evidence type="ECO:0000313" key="4">
    <source>
        <dbReference type="RefSeq" id="XP_033538337.1"/>
    </source>
</evidence>
<accession>A0A6G1GFL2</accession>
<gene>
    <name evidence="2 4" type="ORF">P152DRAFT_134199</name>
</gene>
<dbReference type="GeneID" id="54414375"/>
<evidence type="ECO:0000256" key="1">
    <source>
        <dbReference type="SAM" id="MobiDB-lite"/>
    </source>
</evidence>
<dbReference type="AlphaFoldDB" id="A0A6G1GFL2"/>
<proteinExistence type="predicted"/>
<reference evidence="4" key="2">
    <citation type="submission" date="2020-04" db="EMBL/GenBank/DDBJ databases">
        <authorList>
            <consortium name="NCBI Genome Project"/>
        </authorList>
    </citation>
    <scope>NUCLEOTIDE SEQUENCE</scope>
    <source>
        <strain evidence="4">CBS 781.70</strain>
    </source>
</reference>
<name>A0A6G1GFL2_9PEZI</name>
<dbReference type="EMBL" id="ML975150">
    <property type="protein sequence ID" value="KAF1816706.1"/>
    <property type="molecule type" value="Genomic_DNA"/>
</dbReference>
<organism evidence="2">
    <name type="scientific">Eremomyces bilateralis CBS 781.70</name>
    <dbReference type="NCBI Taxonomy" id="1392243"/>
    <lineage>
        <taxon>Eukaryota</taxon>
        <taxon>Fungi</taxon>
        <taxon>Dikarya</taxon>
        <taxon>Ascomycota</taxon>
        <taxon>Pezizomycotina</taxon>
        <taxon>Dothideomycetes</taxon>
        <taxon>Dothideomycetes incertae sedis</taxon>
        <taxon>Eremomycetales</taxon>
        <taxon>Eremomycetaceae</taxon>
        <taxon>Eremomyces</taxon>
    </lineage>
</organism>
<feature type="region of interest" description="Disordered" evidence="1">
    <location>
        <begin position="205"/>
        <end position="235"/>
    </location>
</feature>
<feature type="compositionally biased region" description="Basic and acidic residues" evidence="1">
    <location>
        <begin position="205"/>
        <end position="223"/>
    </location>
</feature>
<reference evidence="2 4" key="1">
    <citation type="submission" date="2020-01" db="EMBL/GenBank/DDBJ databases">
        <authorList>
            <consortium name="DOE Joint Genome Institute"/>
            <person name="Haridas S."/>
            <person name="Albert R."/>
            <person name="Binder M."/>
            <person name="Bloem J."/>
            <person name="Labutti K."/>
            <person name="Salamov A."/>
            <person name="Andreopoulos B."/>
            <person name="Baker S.E."/>
            <person name="Barry K."/>
            <person name="Bills G."/>
            <person name="Bluhm B.H."/>
            <person name="Cannon C."/>
            <person name="Castanera R."/>
            <person name="Culley D.E."/>
            <person name="Daum C."/>
            <person name="Ezra D."/>
            <person name="Gonzalez J.B."/>
            <person name="Henrissat B."/>
            <person name="Kuo A."/>
            <person name="Liang C."/>
            <person name="Lipzen A."/>
            <person name="Lutzoni F."/>
            <person name="Magnuson J."/>
            <person name="Mondo S."/>
            <person name="Nolan M."/>
            <person name="Ohm R."/>
            <person name="Pangilinan J."/>
            <person name="Park H.-J."/>
            <person name="Ramirez L."/>
            <person name="Alfaro M."/>
            <person name="Sun H."/>
            <person name="Tritt A."/>
            <person name="Yoshinaga Y."/>
            <person name="Zwiers L.-H."/>
            <person name="Turgeon B.G."/>
            <person name="Goodwin S.B."/>
            <person name="Spatafora J.W."/>
            <person name="Crous P.W."/>
            <person name="Grigoriev I.V."/>
        </authorList>
    </citation>
    <scope>NUCLEOTIDE SEQUENCE</scope>
    <source>
        <strain evidence="2 4">CBS 781.70</strain>
    </source>
</reference>
<dbReference type="Proteomes" id="UP000504638">
    <property type="component" value="Unplaced"/>
</dbReference>
<reference evidence="4" key="3">
    <citation type="submission" date="2025-04" db="UniProtKB">
        <authorList>
            <consortium name="RefSeq"/>
        </authorList>
    </citation>
    <scope>IDENTIFICATION</scope>
    <source>
        <strain evidence="4">CBS 781.70</strain>
    </source>
</reference>
<sequence length="249" mass="28153">MFSSDVVDSYSRHQRGIKAPISISTTKLRKSRAEQNILSKSQGRAAACKGIQNWKYRCLCRWESNTQENPTFNAVYGRCSRCKVRTSSIFDPPLDPPMSVIPRNSILVLLPGIREALFFSLPSADIILFGAKNISMAEPSGRTVQRGVGKSPGYQPFPRRSRTRIGRVYDANCVVVARNDPAIRKDAVFFLDLKRRNAILLTRDDPRADDTRDKVGTAPERSRRPQKASYVRNSKRKYSYVQVRGAIRT</sequence>
<keyword evidence="3" id="KW-1185">Reference proteome</keyword>